<feature type="non-terminal residue" evidence="2">
    <location>
        <position position="111"/>
    </location>
</feature>
<dbReference type="AlphaFoldDB" id="A0A497EN99"/>
<gene>
    <name evidence="2" type="ORF">DRJ33_08670</name>
</gene>
<evidence type="ECO:0000313" key="2">
    <source>
        <dbReference type="EMBL" id="RLE48874.1"/>
    </source>
</evidence>
<dbReference type="Gene3D" id="3.40.50.20">
    <property type="match status" value="1"/>
</dbReference>
<dbReference type="InterPro" id="IPR016185">
    <property type="entry name" value="PreATP-grasp_dom_sf"/>
</dbReference>
<name>A0A497EN99_9CREN</name>
<accession>A0A497EN99</accession>
<feature type="domain" description="LysX/ArgX preATP-grasp" evidence="1">
    <location>
        <begin position="6"/>
        <end position="88"/>
    </location>
</feature>
<comment type="caution">
    <text evidence="2">The sequence shown here is derived from an EMBL/GenBank/DDBJ whole genome shotgun (WGS) entry which is preliminary data.</text>
</comment>
<evidence type="ECO:0000313" key="3">
    <source>
        <dbReference type="Proteomes" id="UP000272051"/>
    </source>
</evidence>
<dbReference type="Pfam" id="PF22626">
    <property type="entry name" value="LysX_preATP_grasp"/>
    <property type="match status" value="1"/>
</dbReference>
<dbReference type="Proteomes" id="UP000272051">
    <property type="component" value="Unassembled WGS sequence"/>
</dbReference>
<evidence type="ECO:0000259" key="1">
    <source>
        <dbReference type="Pfam" id="PF22626"/>
    </source>
</evidence>
<protein>
    <submittedName>
        <fullName evidence="2">Lysine biosynthesis enzyme LysX</fullName>
    </submittedName>
</protein>
<organism evidence="2 3">
    <name type="scientific">Thermoproteota archaeon</name>
    <dbReference type="NCBI Taxonomy" id="2056631"/>
    <lineage>
        <taxon>Archaea</taxon>
        <taxon>Thermoproteota</taxon>
    </lineage>
</organism>
<proteinExistence type="predicted"/>
<dbReference type="SUPFAM" id="SSF52440">
    <property type="entry name" value="PreATP-grasp domain"/>
    <property type="match status" value="1"/>
</dbReference>
<reference evidence="2 3" key="1">
    <citation type="submission" date="2018-06" db="EMBL/GenBank/DDBJ databases">
        <title>Extensive metabolic versatility and redundancy in microbially diverse, dynamic hydrothermal sediments.</title>
        <authorList>
            <person name="Dombrowski N."/>
            <person name="Teske A."/>
            <person name="Baker B.J."/>
        </authorList>
    </citation>
    <scope>NUCLEOTIDE SEQUENCE [LARGE SCALE GENOMIC DNA]</scope>
    <source>
        <strain evidence="2">B34_G17</strain>
    </source>
</reference>
<sequence>MSRSLSLIYDRIRVEEKELISAAERLGVNLKLVDAKTFHFDLNSLEKEKSVFGELALERCISYFRGLHITAILENAGIPVINSFKTSSICGNKLLTTLTLIKAGVPTPKTV</sequence>
<dbReference type="EMBL" id="QMQX01000234">
    <property type="protein sequence ID" value="RLE48874.1"/>
    <property type="molecule type" value="Genomic_DNA"/>
</dbReference>
<dbReference type="InterPro" id="IPR054562">
    <property type="entry name" value="LysX/ArgX_preATP_grasp"/>
</dbReference>